<accession>A0A1S0TG00</accession>
<dbReference type="RefSeq" id="XP_003150908.1">
    <property type="nucleotide sequence ID" value="XM_003150860.1"/>
</dbReference>
<proteinExistence type="predicted"/>
<gene>
    <name evidence="2" type="ORF">LOAG_15369</name>
</gene>
<keyword evidence="1" id="KW-0472">Membrane</keyword>
<dbReference type="InParanoid" id="A0A1S0TG00"/>
<feature type="transmembrane region" description="Helical" evidence="1">
    <location>
        <begin position="7"/>
        <end position="28"/>
    </location>
</feature>
<dbReference type="InterPro" id="IPR019424">
    <property type="entry name" value="7TM_GPCR_Srsx"/>
</dbReference>
<dbReference type="GeneID" id="9952859"/>
<dbReference type="Pfam" id="PF10320">
    <property type="entry name" value="7TM_GPCR_Srsx"/>
    <property type="match status" value="1"/>
</dbReference>
<evidence type="ECO:0000256" key="1">
    <source>
        <dbReference type="SAM" id="Phobius"/>
    </source>
</evidence>
<dbReference type="KEGG" id="loa:LOAG_15369"/>
<keyword evidence="1" id="KW-1133">Transmembrane helix</keyword>
<evidence type="ECO:0000313" key="2">
    <source>
        <dbReference type="EMBL" id="EFO13161.1"/>
    </source>
</evidence>
<feature type="transmembrane region" description="Helical" evidence="1">
    <location>
        <begin position="48"/>
        <end position="68"/>
    </location>
</feature>
<organism evidence="2">
    <name type="scientific">Loa loa</name>
    <name type="common">Eye worm</name>
    <name type="synonym">Filaria loa</name>
    <dbReference type="NCBI Taxonomy" id="7209"/>
    <lineage>
        <taxon>Eukaryota</taxon>
        <taxon>Metazoa</taxon>
        <taxon>Ecdysozoa</taxon>
        <taxon>Nematoda</taxon>
        <taxon>Chromadorea</taxon>
        <taxon>Rhabditida</taxon>
        <taxon>Spirurina</taxon>
        <taxon>Spiruromorpha</taxon>
        <taxon>Filarioidea</taxon>
        <taxon>Onchocercidae</taxon>
        <taxon>Loa</taxon>
    </lineage>
</organism>
<dbReference type="AlphaFoldDB" id="A0A1S0TG00"/>
<reference evidence="2" key="1">
    <citation type="submission" date="2012-04" db="EMBL/GenBank/DDBJ databases">
        <title>The Genome Sequence of Loa loa.</title>
        <authorList>
            <consortium name="The Broad Institute Genome Sequencing Platform"/>
            <consortium name="Broad Institute Genome Sequencing Center for Infectious Disease"/>
            <person name="Nutman T.B."/>
            <person name="Fink D.L."/>
            <person name="Russ C."/>
            <person name="Young S."/>
            <person name="Zeng Q."/>
            <person name="Gargeya S."/>
            <person name="Alvarado L."/>
            <person name="Berlin A."/>
            <person name="Chapman S.B."/>
            <person name="Chen Z."/>
            <person name="Freedman E."/>
            <person name="Gellesch M."/>
            <person name="Goldberg J."/>
            <person name="Griggs A."/>
            <person name="Gujja S."/>
            <person name="Heilman E.R."/>
            <person name="Heiman D."/>
            <person name="Howarth C."/>
            <person name="Mehta T."/>
            <person name="Neiman D."/>
            <person name="Pearson M."/>
            <person name="Roberts A."/>
            <person name="Saif S."/>
            <person name="Shea T."/>
            <person name="Shenoy N."/>
            <person name="Sisk P."/>
            <person name="Stolte C."/>
            <person name="Sykes S."/>
            <person name="White J."/>
            <person name="Yandava C."/>
            <person name="Haas B."/>
            <person name="Henn M.R."/>
            <person name="Nusbaum C."/>
            <person name="Birren B."/>
        </authorList>
    </citation>
    <scope>NUCLEOTIDE SEQUENCE [LARGE SCALE GENOMIC DNA]</scope>
</reference>
<dbReference type="EMBL" id="JH713924">
    <property type="protein sequence ID" value="EFO13161.1"/>
    <property type="molecule type" value="Genomic_DNA"/>
</dbReference>
<keyword evidence="1" id="KW-0812">Transmembrane</keyword>
<name>A0A1S0TG00_LOALO</name>
<sequence>MKFYIPAMILPALLYSIAMLILVFIYGGNSDDEVICVLVAVYSGQLNSIWGISSTLINLATIILYVILSQVVVKAKTNNRGIYGTGTFCNNGGLYVGSVLGYFQNGGILYDMPWWNTY</sequence>
<dbReference type="CTD" id="9952859"/>
<protein>
    <submittedName>
        <fullName evidence="2">Uncharacterized protein</fullName>
    </submittedName>
</protein>